<proteinExistence type="predicted"/>
<reference evidence="3 4" key="1">
    <citation type="submission" date="2019-05" db="EMBL/GenBank/DDBJ databases">
        <title>Psychrobacillus vulpis sp. nov., a new species isolated from feces of a red fox that inhabits in The Tablas de Daimiel Natural Park, Albacete, Spain.</title>
        <authorList>
            <person name="Rodriguez M."/>
            <person name="Reina J.C."/>
            <person name="Bejar V."/>
            <person name="Llamas I."/>
        </authorList>
    </citation>
    <scope>NUCLEOTIDE SEQUENCE [LARGE SCALE GENOMIC DNA]</scope>
    <source>
        <strain evidence="3 4">NEAU-3TGS17</strain>
    </source>
</reference>
<feature type="transmembrane region" description="Helical" evidence="1">
    <location>
        <begin position="239"/>
        <end position="260"/>
    </location>
</feature>
<name>A0A544T6Q5_9BACI</name>
<dbReference type="Proteomes" id="UP000317316">
    <property type="component" value="Unassembled WGS sequence"/>
</dbReference>
<feature type="transmembrane region" description="Helical" evidence="1">
    <location>
        <begin position="53"/>
        <end position="72"/>
    </location>
</feature>
<dbReference type="PANTHER" id="PTHR30590">
    <property type="entry name" value="INNER MEMBRANE PROTEIN"/>
    <property type="match status" value="1"/>
</dbReference>
<evidence type="ECO:0000256" key="1">
    <source>
        <dbReference type="SAM" id="Phobius"/>
    </source>
</evidence>
<accession>A0A544T6Q5</accession>
<feature type="transmembrane region" description="Helical" evidence="1">
    <location>
        <begin position="201"/>
        <end position="227"/>
    </location>
</feature>
<feature type="transmembrane region" description="Helical" evidence="1">
    <location>
        <begin position="115"/>
        <end position="130"/>
    </location>
</feature>
<evidence type="ECO:0000313" key="3">
    <source>
        <dbReference type="EMBL" id="TQR13135.1"/>
    </source>
</evidence>
<dbReference type="EMBL" id="VDGH01000006">
    <property type="protein sequence ID" value="TQR13135.1"/>
    <property type="molecule type" value="Genomic_DNA"/>
</dbReference>
<gene>
    <name evidence="3" type="ORF">FG382_11445</name>
</gene>
<feature type="transmembrane region" description="Helical" evidence="1">
    <location>
        <begin position="92"/>
        <end position="109"/>
    </location>
</feature>
<sequence length="396" mass="45058">MKMERVRLIDGLRGLSLFGILLANMLIFQYGMWGKDEISYFSLSNLDTGAYKFIKIVVEGSFMPIFTFLFGYSLIKLVESLRKKEVRARWHLVRRFLLLIVLGILHSTYIWEGDILFFYGLMGFFLLFFINRKVKTLIIWGAILFLLTSSMNYGVLEETKELEEKLSTYITKTNNIYANGTYSEISYHRNNEMPPLFEEEFLMIFVIILAPFVTAPLFLFGMAAAKANLFTRPRKEQKWYKVGAVLLPIGLALKSASILLQENAWSAMLLNVGAQLLSVGYISLFALLFVAFSNSNVFLAFESVGKLSLTNYIMQSIICTSIFYGYGLGLFGKLGMLNSIILGLGVFVIQCVCSFLYLKKFRRGPLELLLRIGTNFSLNGSVRTRKKVKLENTPSS</sequence>
<dbReference type="InterPro" id="IPR052529">
    <property type="entry name" value="Bact_Transport_Assoc"/>
</dbReference>
<feature type="transmembrane region" description="Helical" evidence="1">
    <location>
        <begin position="337"/>
        <end position="358"/>
    </location>
</feature>
<feature type="domain" description="DUF418" evidence="2">
    <location>
        <begin position="224"/>
        <end position="375"/>
    </location>
</feature>
<dbReference type="InterPro" id="IPR007349">
    <property type="entry name" value="DUF418"/>
</dbReference>
<comment type="caution">
    <text evidence="3">The sequence shown here is derived from an EMBL/GenBank/DDBJ whole genome shotgun (WGS) entry which is preliminary data.</text>
</comment>
<keyword evidence="1" id="KW-0472">Membrane</keyword>
<dbReference type="PANTHER" id="PTHR30590:SF2">
    <property type="entry name" value="INNER MEMBRANE PROTEIN"/>
    <property type="match status" value="1"/>
</dbReference>
<feature type="transmembrane region" description="Helical" evidence="1">
    <location>
        <begin position="137"/>
        <end position="156"/>
    </location>
</feature>
<feature type="transmembrane region" description="Helical" evidence="1">
    <location>
        <begin position="280"/>
        <end position="300"/>
    </location>
</feature>
<organism evidence="3 4">
    <name type="scientific">Psychrobacillus lasiicapitis</name>
    <dbReference type="NCBI Taxonomy" id="1636719"/>
    <lineage>
        <taxon>Bacteria</taxon>
        <taxon>Bacillati</taxon>
        <taxon>Bacillota</taxon>
        <taxon>Bacilli</taxon>
        <taxon>Bacillales</taxon>
        <taxon>Bacillaceae</taxon>
        <taxon>Psychrobacillus</taxon>
    </lineage>
</organism>
<dbReference type="OrthoDB" id="9807744at2"/>
<keyword evidence="4" id="KW-1185">Reference proteome</keyword>
<evidence type="ECO:0000313" key="4">
    <source>
        <dbReference type="Proteomes" id="UP000317316"/>
    </source>
</evidence>
<keyword evidence="1" id="KW-0812">Transmembrane</keyword>
<feature type="transmembrane region" description="Helical" evidence="1">
    <location>
        <begin position="312"/>
        <end position="331"/>
    </location>
</feature>
<feature type="transmembrane region" description="Helical" evidence="1">
    <location>
        <begin position="12"/>
        <end position="33"/>
    </location>
</feature>
<dbReference type="AlphaFoldDB" id="A0A544T6Q5"/>
<evidence type="ECO:0000259" key="2">
    <source>
        <dbReference type="Pfam" id="PF04235"/>
    </source>
</evidence>
<keyword evidence="1" id="KW-1133">Transmembrane helix</keyword>
<dbReference type="Pfam" id="PF04235">
    <property type="entry name" value="DUF418"/>
    <property type="match status" value="1"/>
</dbReference>
<protein>
    <submittedName>
        <fullName evidence="3">DUF418 domain-containing protein</fullName>
    </submittedName>
</protein>